<dbReference type="Gene3D" id="3.30.2170.10">
    <property type="entry name" value="archaeoglobus fulgidus dsm 4304 superfamily"/>
    <property type="match status" value="1"/>
</dbReference>
<comment type="subcellular location">
    <subcellularLocation>
        <location evidence="1 6">Cytoplasm</location>
    </subcellularLocation>
</comment>
<keyword evidence="6" id="KW-0479">Metal-binding</keyword>
<accession>A0ABM8HSG2</accession>
<dbReference type="InterPro" id="IPR007581">
    <property type="entry name" value="Endonuclease-V"/>
</dbReference>
<proteinExistence type="inferred from homology"/>
<dbReference type="CDD" id="cd06559">
    <property type="entry name" value="Endonuclease_V"/>
    <property type="match status" value="1"/>
</dbReference>
<comment type="cofactor">
    <cofactor evidence="6">
        <name>Mg(2+)</name>
        <dbReference type="ChEBI" id="CHEBI:18420"/>
    </cofactor>
</comment>
<dbReference type="NCBIfam" id="NF008629">
    <property type="entry name" value="PRK11617.1"/>
    <property type="match status" value="1"/>
</dbReference>
<organism evidence="7 8">
    <name type="scientific">Desulfuromonas versatilis</name>
    <dbReference type="NCBI Taxonomy" id="2802975"/>
    <lineage>
        <taxon>Bacteria</taxon>
        <taxon>Pseudomonadati</taxon>
        <taxon>Thermodesulfobacteriota</taxon>
        <taxon>Desulfuromonadia</taxon>
        <taxon>Desulfuromonadales</taxon>
        <taxon>Desulfuromonadaceae</taxon>
        <taxon>Desulfuromonas</taxon>
    </lineage>
</organism>
<evidence type="ECO:0000256" key="1">
    <source>
        <dbReference type="ARBA" id="ARBA00004496"/>
    </source>
</evidence>
<evidence type="ECO:0000313" key="8">
    <source>
        <dbReference type="Proteomes" id="UP001319827"/>
    </source>
</evidence>
<keyword evidence="6" id="KW-0234">DNA repair</keyword>
<protein>
    <recommendedName>
        <fullName evidence="6">Endonuclease V</fullName>
        <ecNumber evidence="6">3.1.21.7</ecNumber>
    </recommendedName>
    <alternativeName>
        <fullName evidence="6">Deoxyinosine 3'endonuclease</fullName>
    </alternativeName>
    <alternativeName>
        <fullName evidence="6">Deoxyribonuclease V</fullName>
        <shortName evidence="6">DNase V</shortName>
    </alternativeName>
</protein>
<keyword evidence="5 6" id="KW-0378">Hydrolase</keyword>
<feature type="binding site" evidence="6">
    <location>
        <position position="112"/>
    </location>
    <ligand>
        <name>Mg(2+)</name>
        <dbReference type="ChEBI" id="CHEBI:18420"/>
    </ligand>
</feature>
<keyword evidence="6" id="KW-0227">DNA damage</keyword>
<evidence type="ECO:0000313" key="7">
    <source>
        <dbReference type="EMBL" id="BCR05962.1"/>
    </source>
</evidence>
<keyword evidence="3 6" id="KW-0540">Nuclease</keyword>
<reference evidence="7 8" key="1">
    <citation type="journal article" date="2016" name="C (Basel)">
        <title>Selective Growth of and Electricity Production by Marine Exoelectrogenic Bacteria in Self-Aggregated Hydrogel of Microbially Reduced Graphene Oxide.</title>
        <authorList>
            <person name="Yoshida N."/>
            <person name="Goto Y."/>
            <person name="Miyata Y."/>
        </authorList>
    </citation>
    <scope>NUCLEOTIDE SEQUENCE [LARGE SCALE GENOMIC DNA]</scope>
    <source>
        <strain evidence="7 8">NIT-T3</strain>
    </source>
</reference>
<feature type="binding site" evidence="6">
    <location>
        <position position="44"/>
    </location>
    <ligand>
        <name>Mg(2+)</name>
        <dbReference type="ChEBI" id="CHEBI:18420"/>
    </ligand>
</feature>
<keyword evidence="6" id="KW-0460">Magnesium</keyword>
<dbReference type="PANTHER" id="PTHR28511:SF1">
    <property type="entry name" value="ENDONUCLEASE V"/>
    <property type="match status" value="1"/>
</dbReference>
<keyword evidence="2 6" id="KW-0963">Cytoplasm</keyword>
<dbReference type="RefSeq" id="WP_221249351.1">
    <property type="nucleotide sequence ID" value="NZ_AP024355.1"/>
</dbReference>
<gene>
    <name evidence="6 7" type="primary">nfi</name>
    <name evidence="7" type="ORF">DESUT3_30310</name>
</gene>
<sequence length="233" mass="25738">MVIPCLHNWSMTYPEAAALQRQLAAEVTLVNRLPQPVRLVAGVDVSYQPHGELFFAGVVVLERPGLRVVEEASARGRVEFPYVPGFLSFRELPVVIEAFRNLNRVPDAILVDGQGIAHPRRLGVASHLGLWLGLPTVGCAKSRLCGEYEPPGPARGDRQPLQLGGEQVGVVLTTRDRVKPLFISPGHLVDIDTAAQLTLECCGRYRMPEPTRLAHHLTNRLRKEYLAEMASEE</sequence>
<keyword evidence="8" id="KW-1185">Reference proteome</keyword>
<dbReference type="PANTHER" id="PTHR28511">
    <property type="entry name" value="ENDONUCLEASE V"/>
    <property type="match status" value="1"/>
</dbReference>
<dbReference type="Pfam" id="PF04493">
    <property type="entry name" value="Endonuclease_5"/>
    <property type="match status" value="1"/>
</dbReference>
<evidence type="ECO:0000256" key="5">
    <source>
        <dbReference type="ARBA" id="ARBA00022801"/>
    </source>
</evidence>
<dbReference type="Proteomes" id="UP001319827">
    <property type="component" value="Chromosome"/>
</dbReference>
<evidence type="ECO:0000256" key="6">
    <source>
        <dbReference type="HAMAP-Rule" id="MF_00801"/>
    </source>
</evidence>
<feature type="site" description="Interaction with target DNA" evidence="6">
    <location>
        <position position="82"/>
    </location>
</feature>
<reference evidence="7 8" key="2">
    <citation type="journal article" date="2021" name="Int. J. Syst. Evol. Microbiol.">
        <title>Isolation and Polyphasic Characterization of Desulfuromonas versatilis sp. Nov., an Electrogenic Bacteria Capable of Versatile Metabolism Isolated from a Graphene Oxide-Reducing Enrichment Culture.</title>
        <authorList>
            <person name="Xie L."/>
            <person name="Yoshida N."/>
            <person name="Ishii S."/>
            <person name="Meng L."/>
        </authorList>
    </citation>
    <scope>NUCLEOTIDE SEQUENCE [LARGE SCALE GENOMIC DNA]</scope>
    <source>
        <strain evidence="7 8">NIT-T3</strain>
    </source>
</reference>
<comment type="function">
    <text evidence="6">DNA repair enzyme involved in the repair of deaminated bases. Selectively cleaves double-stranded DNA at the second phosphodiester bond 3' to a deoxyinosine leaving behind the intact lesion on the nicked DNA.</text>
</comment>
<dbReference type="GO" id="GO:0004519">
    <property type="term" value="F:endonuclease activity"/>
    <property type="evidence" value="ECO:0007669"/>
    <property type="project" value="UniProtKB-KW"/>
</dbReference>
<keyword evidence="4 6" id="KW-0255">Endonuclease</keyword>
<evidence type="ECO:0000256" key="2">
    <source>
        <dbReference type="ARBA" id="ARBA00022490"/>
    </source>
</evidence>
<dbReference type="EMBL" id="AP024355">
    <property type="protein sequence ID" value="BCR05962.1"/>
    <property type="molecule type" value="Genomic_DNA"/>
</dbReference>
<dbReference type="HAMAP" id="MF_00801">
    <property type="entry name" value="Endonuclease_5"/>
    <property type="match status" value="1"/>
</dbReference>
<evidence type="ECO:0000256" key="4">
    <source>
        <dbReference type="ARBA" id="ARBA00022759"/>
    </source>
</evidence>
<comment type="catalytic activity">
    <reaction evidence="6">
        <text>Endonucleolytic cleavage at apurinic or apyrimidinic sites to products with a 5'-phosphate.</text>
        <dbReference type="EC" id="3.1.21.7"/>
    </reaction>
</comment>
<dbReference type="EC" id="3.1.21.7" evidence="6"/>
<evidence type="ECO:0000256" key="3">
    <source>
        <dbReference type="ARBA" id="ARBA00022722"/>
    </source>
</evidence>
<name>A0ABM8HSG2_9BACT</name>
<comment type="similarity">
    <text evidence="6">Belongs to the endonuclease V family.</text>
</comment>